<name>A0A834MDX1_RHYFE</name>
<accession>A0A834MDX1</accession>
<evidence type="ECO:0000256" key="3">
    <source>
        <dbReference type="SAM" id="MobiDB-lite"/>
    </source>
</evidence>
<dbReference type="GO" id="GO:0031012">
    <property type="term" value="C:extracellular matrix"/>
    <property type="evidence" value="ECO:0007669"/>
    <property type="project" value="TreeGrafter"/>
</dbReference>
<protein>
    <submittedName>
        <fullName evidence="5">Uncharacterized protein</fullName>
    </submittedName>
</protein>
<dbReference type="Proteomes" id="UP000625711">
    <property type="component" value="Unassembled WGS sequence"/>
</dbReference>
<evidence type="ECO:0000256" key="2">
    <source>
        <dbReference type="PROSITE-ProRule" id="PRU00497"/>
    </source>
</evidence>
<dbReference type="PROSITE" id="PS51155">
    <property type="entry name" value="CHIT_BIND_RR_2"/>
    <property type="match status" value="1"/>
</dbReference>
<dbReference type="InterPro" id="IPR031311">
    <property type="entry name" value="CHIT_BIND_RR_consensus"/>
</dbReference>
<dbReference type="GO" id="GO:0005615">
    <property type="term" value="C:extracellular space"/>
    <property type="evidence" value="ECO:0007669"/>
    <property type="project" value="TreeGrafter"/>
</dbReference>
<feature type="signal peptide" evidence="4">
    <location>
        <begin position="1"/>
        <end position="17"/>
    </location>
</feature>
<feature type="compositionally biased region" description="Basic and acidic residues" evidence="3">
    <location>
        <begin position="75"/>
        <end position="90"/>
    </location>
</feature>
<keyword evidence="1 2" id="KW-0193">Cuticle</keyword>
<dbReference type="InterPro" id="IPR051217">
    <property type="entry name" value="Insect_Cuticle_Struc_Prot"/>
</dbReference>
<evidence type="ECO:0000256" key="1">
    <source>
        <dbReference type="ARBA" id="ARBA00022460"/>
    </source>
</evidence>
<feature type="chain" id="PRO_5032418785" evidence="4">
    <location>
        <begin position="18"/>
        <end position="135"/>
    </location>
</feature>
<dbReference type="PRINTS" id="PR00947">
    <property type="entry name" value="CUTICLE"/>
</dbReference>
<dbReference type="EMBL" id="JAACXV010012467">
    <property type="protein sequence ID" value="KAF7274619.1"/>
    <property type="molecule type" value="Genomic_DNA"/>
</dbReference>
<dbReference type="OrthoDB" id="6348134at2759"/>
<evidence type="ECO:0000256" key="4">
    <source>
        <dbReference type="SAM" id="SignalP"/>
    </source>
</evidence>
<dbReference type="PROSITE" id="PS00233">
    <property type="entry name" value="CHIT_BIND_RR_1"/>
    <property type="match status" value="1"/>
</dbReference>
<evidence type="ECO:0000313" key="5">
    <source>
        <dbReference type="EMBL" id="KAF7274619.1"/>
    </source>
</evidence>
<keyword evidence="4" id="KW-0732">Signal</keyword>
<keyword evidence="6" id="KW-1185">Reference proteome</keyword>
<dbReference type="GO" id="GO:0042302">
    <property type="term" value="F:structural constituent of cuticle"/>
    <property type="evidence" value="ECO:0007669"/>
    <property type="project" value="UniProtKB-UniRule"/>
</dbReference>
<feature type="region of interest" description="Disordered" evidence="3">
    <location>
        <begin position="41"/>
        <end position="90"/>
    </location>
</feature>
<proteinExistence type="predicted"/>
<comment type="caution">
    <text evidence="5">The sequence shown here is derived from an EMBL/GenBank/DDBJ whole genome shotgun (WGS) entry which is preliminary data.</text>
</comment>
<reference evidence="5" key="1">
    <citation type="submission" date="2020-08" db="EMBL/GenBank/DDBJ databases">
        <title>Genome sequencing and assembly of the red palm weevil Rhynchophorus ferrugineus.</title>
        <authorList>
            <person name="Dias G.B."/>
            <person name="Bergman C.M."/>
            <person name="Manee M."/>
        </authorList>
    </citation>
    <scope>NUCLEOTIDE SEQUENCE</scope>
    <source>
        <strain evidence="5">AA-2017</strain>
        <tissue evidence="5">Whole larva</tissue>
    </source>
</reference>
<dbReference type="PANTHER" id="PTHR12236">
    <property type="entry name" value="STRUCTURAL CONTITUENT OF CUTICLE"/>
    <property type="match status" value="1"/>
</dbReference>
<sequence length="135" mass="15197">MFCWIIISLISCVPTLSIIVSYNPIISDHIHLIKDHNPLYINKHLNEPSPPSTDPDDDESDHNSPQNYKYSYGVKDSDTGDAKQQYESREGNVVKGSYTIADPDGTLRTVHYTADENGFRAVVKREGEPVYPKSN</sequence>
<dbReference type="Pfam" id="PF00379">
    <property type="entry name" value="Chitin_bind_4"/>
    <property type="match status" value="1"/>
</dbReference>
<dbReference type="InterPro" id="IPR000618">
    <property type="entry name" value="Insect_cuticle"/>
</dbReference>
<dbReference type="PANTHER" id="PTHR12236:SF95">
    <property type="entry name" value="CUTICULAR PROTEIN 76BD, ISOFORM C-RELATED"/>
    <property type="match status" value="1"/>
</dbReference>
<organism evidence="5 6">
    <name type="scientific">Rhynchophorus ferrugineus</name>
    <name type="common">Red palm weevil</name>
    <name type="synonym">Curculio ferrugineus</name>
    <dbReference type="NCBI Taxonomy" id="354439"/>
    <lineage>
        <taxon>Eukaryota</taxon>
        <taxon>Metazoa</taxon>
        <taxon>Ecdysozoa</taxon>
        <taxon>Arthropoda</taxon>
        <taxon>Hexapoda</taxon>
        <taxon>Insecta</taxon>
        <taxon>Pterygota</taxon>
        <taxon>Neoptera</taxon>
        <taxon>Endopterygota</taxon>
        <taxon>Coleoptera</taxon>
        <taxon>Polyphaga</taxon>
        <taxon>Cucujiformia</taxon>
        <taxon>Curculionidae</taxon>
        <taxon>Dryophthorinae</taxon>
        <taxon>Rhynchophorus</taxon>
    </lineage>
</organism>
<gene>
    <name evidence="5" type="ORF">GWI33_012704</name>
</gene>
<evidence type="ECO:0000313" key="6">
    <source>
        <dbReference type="Proteomes" id="UP000625711"/>
    </source>
</evidence>
<dbReference type="AlphaFoldDB" id="A0A834MDX1"/>